<reference evidence="1" key="1">
    <citation type="submission" date="2022-02" db="EMBL/GenBank/DDBJ databases">
        <authorList>
            <person name="Leng L."/>
        </authorList>
    </citation>
    <scope>NUCLEOTIDE SEQUENCE</scope>
    <source>
        <strain evidence="1">JI</strain>
    </source>
</reference>
<dbReference type="Proteomes" id="UP001154312">
    <property type="component" value="Unassembled WGS sequence"/>
</dbReference>
<proteinExistence type="predicted"/>
<keyword evidence="2" id="KW-1185">Reference proteome</keyword>
<dbReference type="EMBL" id="JAKOAV010000016">
    <property type="protein sequence ID" value="MDF9408570.1"/>
    <property type="molecule type" value="Genomic_DNA"/>
</dbReference>
<sequence>MYPQTHVYFAETVLGKQGDIVTLGSILPDMLIGKDFNHNEAHSKGVEIYNFAGKDSLILDFGKAVSTHGFNPKGLDYYGDEKYLDYERGYCFEKARPFIARTVEACNIPVEMGWWKAHNIIEMGVETIISSTDYYSERIKTALYNRCLINKVDEILRELWKKSSLNFARRVERFAGFVEIERATAESLAKKYYIQMQFRHHVEIDVKMVTKLINDAAESVILDLNDFFNITSGLVKNNIEALLNE</sequence>
<dbReference type="RefSeq" id="WP_277443903.1">
    <property type="nucleotide sequence ID" value="NZ_JAKOAV010000016.1"/>
</dbReference>
<name>A0A9X4GZB4_9FIRM</name>
<evidence type="ECO:0000313" key="1">
    <source>
        <dbReference type="EMBL" id="MDF9408570.1"/>
    </source>
</evidence>
<gene>
    <name evidence="1" type="ORF">L7E55_09400</name>
</gene>
<protein>
    <submittedName>
        <fullName evidence="1">Uncharacterized protein</fullName>
    </submittedName>
</protein>
<organism evidence="1 2">
    <name type="scientific">Pelotomaculum isophthalicicum JI</name>
    <dbReference type="NCBI Taxonomy" id="947010"/>
    <lineage>
        <taxon>Bacteria</taxon>
        <taxon>Bacillati</taxon>
        <taxon>Bacillota</taxon>
        <taxon>Clostridia</taxon>
        <taxon>Eubacteriales</taxon>
        <taxon>Desulfotomaculaceae</taxon>
        <taxon>Pelotomaculum</taxon>
    </lineage>
</organism>
<accession>A0A9X4GZB4</accession>
<evidence type="ECO:0000313" key="2">
    <source>
        <dbReference type="Proteomes" id="UP001154312"/>
    </source>
</evidence>
<comment type="caution">
    <text evidence="1">The sequence shown here is derived from an EMBL/GenBank/DDBJ whole genome shotgun (WGS) entry which is preliminary data.</text>
</comment>
<dbReference type="AlphaFoldDB" id="A0A9X4GZB4"/>